<keyword evidence="3 4" id="KW-0274">FAD</keyword>
<dbReference type="InterPro" id="IPR023753">
    <property type="entry name" value="FAD/NAD-binding_dom"/>
</dbReference>
<evidence type="ECO:0000259" key="7">
    <source>
        <dbReference type="Pfam" id="PF07992"/>
    </source>
</evidence>
<sequence>MDYDTIIIGGGPGGLAAAYTLADEQRVLVIENHWWGGTCPNFGCDPKKMLYSAVEARDWSARMTGNGLVGIPDISWPRLMAFKRSYTSGIPGGTKTGLNQAGIVTVDGKAQLVDAHTVTVDGQNYTADHIVIATGQTPTMPDIPGVGLLGTSTDFLDLDQLPRTMAFIGGSYVALELANIAATAGAEVHLIVHSDRLLRAFPESAVKTLIGQLKQKRIQIHENVSLTEVKAVGDQVKLIADDFELTVYRAFAAMGRSAVTDLNLDAVGVAYDHKGIHVDNHLKTSVDSIYAIGDVIAKTQPKLTPVSSFEGRYVAQHILGQTDPIQYPVIPTIVFSATKVAQVGVSLDEAKQDVTRYQVVTNNTTPWYTYNRIKDPIAQTTTIVDKTTGHLVGAVVVSTLADEMINAFTGIINQKLSSDAVNRQIYAYPTPISDLSYYY</sequence>
<feature type="binding site" evidence="4">
    <location>
        <begin position="169"/>
        <end position="176"/>
    </location>
    <ligand>
        <name>NAD(+)</name>
        <dbReference type="ChEBI" id="CHEBI:57540"/>
    </ligand>
</feature>
<feature type="domain" description="FAD/NAD(P)-binding" evidence="7">
    <location>
        <begin position="3"/>
        <end position="311"/>
    </location>
</feature>
<dbReference type="STRING" id="1293598.IV56_GL000043"/>
<dbReference type="OrthoDB" id="9800167at2"/>
<dbReference type="InterPro" id="IPR001100">
    <property type="entry name" value="Pyr_nuc-diS_OxRdtase"/>
</dbReference>
<evidence type="ECO:0000256" key="1">
    <source>
        <dbReference type="ARBA" id="ARBA00007532"/>
    </source>
</evidence>
<proteinExistence type="inferred from homology"/>
<dbReference type="GO" id="GO:0000166">
    <property type="term" value="F:nucleotide binding"/>
    <property type="evidence" value="ECO:0007669"/>
    <property type="project" value="UniProtKB-KW"/>
</dbReference>
<dbReference type="PRINTS" id="PR00411">
    <property type="entry name" value="PNDRDTASEI"/>
</dbReference>
<dbReference type="Gene3D" id="3.30.390.30">
    <property type="match status" value="1"/>
</dbReference>
<evidence type="ECO:0000256" key="5">
    <source>
        <dbReference type="PIRSR" id="PIRSR000350-4"/>
    </source>
</evidence>
<comment type="caution">
    <text evidence="8">The sequence shown here is derived from an EMBL/GenBank/DDBJ whole genome shotgun (WGS) entry which is preliminary data.</text>
</comment>
<feature type="binding site" evidence="4">
    <location>
        <position position="294"/>
    </location>
    <ligand>
        <name>FAD</name>
        <dbReference type="ChEBI" id="CHEBI:57692"/>
    </ligand>
</feature>
<dbReference type="SUPFAM" id="SSF51905">
    <property type="entry name" value="FAD/NAD(P)-binding domain"/>
    <property type="match status" value="1"/>
</dbReference>
<dbReference type="Pfam" id="PF02852">
    <property type="entry name" value="Pyr_redox_dim"/>
    <property type="match status" value="1"/>
</dbReference>
<dbReference type="EMBL" id="JQCE01000001">
    <property type="protein sequence ID" value="KRO18891.1"/>
    <property type="molecule type" value="Genomic_DNA"/>
</dbReference>
<gene>
    <name evidence="8" type="ORF">IV56_GL000043</name>
</gene>
<dbReference type="InterPro" id="IPR016156">
    <property type="entry name" value="FAD/NAD-linked_Rdtase_dimer_sf"/>
</dbReference>
<keyword evidence="9" id="KW-1185">Reference proteome</keyword>
<comment type="similarity">
    <text evidence="1">Belongs to the class-I pyridine nucleotide-disulfide oxidoreductase family.</text>
</comment>
<dbReference type="AlphaFoldDB" id="A0A0R2N339"/>
<dbReference type="PRINTS" id="PR00368">
    <property type="entry name" value="FADPNR"/>
</dbReference>
<keyword evidence="2" id="KW-0285">Flavoprotein</keyword>
<feature type="binding site" evidence="4">
    <location>
        <position position="255"/>
    </location>
    <ligand>
        <name>NAD(+)</name>
        <dbReference type="ChEBI" id="CHEBI:57540"/>
    </ligand>
</feature>
<feature type="disulfide bond" description="Redox-active" evidence="5">
    <location>
        <begin position="39"/>
        <end position="44"/>
    </location>
</feature>
<evidence type="ECO:0000256" key="4">
    <source>
        <dbReference type="PIRSR" id="PIRSR000350-3"/>
    </source>
</evidence>
<dbReference type="RefSeq" id="WP_054777084.1">
    <property type="nucleotide sequence ID" value="NZ_BBBX01000007.1"/>
</dbReference>
<name>A0A0R2N339_9LACO</name>
<dbReference type="Proteomes" id="UP000050969">
    <property type="component" value="Unassembled WGS sequence"/>
</dbReference>
<dbReference type="InterPro" id="IPR004099">
    <property type="entry name" value="Pyr_nucl-diS_OxRdtase_dimer"/>
</dbReference>
<protein>
    <submittedName>
        <fullName evidence="8">Glutathione reductase</fullName>
    </submittedName>
</protein>
<dbReference type="PATRIC" id="fig|1293598.4.peg.43"/>
<keyword evidence="4" id="KW-0547">Nucleotide-binding</keyword>
<dbReference type="PIRSF" id="PIRSF000350">
    <property type="entry name" value="Mercury_reductase_MerA"/>
    <property type="match status" value="1"/>
</dbReference>
<feature type="domain" description="Pyridine nucleotide-disulphide oxidoreductase dimerisation" evidence="6">
    <location>
        <begin position="330"/>
        <end position="430"/>
    </location>
</feature>
<dbReference type="GO" id="GO:0016491">
    <property type="term" value="F:oxidoreductase activity"/>
    <property type="evidence" value="ECO:0007669"/>
    <property type="project" value="InterPro"/>
</dbReference>
<evidence type="ECO:0000256" key="3">
    <source>
        <dbReference type="ARBA" id="ARBA00022827"/>
    </source>
</evidence>
<dbReference type="PANTHER" id="PTHR43014">
    <property type="entry name" value="MERCURIC REDUCTASE"/>
    <property type="match status" value="1"/>
</dbReference>
<comment type="cofactor">
    <cofactor evidence="4">
        <name>FAD</name>
        <dbReference type="ChEBI" id="CHEBI:57692"/>
    </cofactor>
    <text evidence="4">Binds 1 FAD per subunit.</text>
</comment>
<keyword evidence="4" id="KW-0520">NAD</keyword>
<evidence type="ECO:0000313" key="8">
    <source>
        <dbReference type="EMBL" id="KRO18891.1"/>
    </source>
</evidence>
<dbReference type="Gene3D" id="3.50.50.60">
    <property type="entry name" value="FAD/NAD(P)-binding domain"/>
    <property type="match status" value="2"/>
</dbReference>
<dbReference type="SUPFAM" id="SSF55424">
    <property type="entry name" value="FAD/NAD-linked reductases, dimerisation (C-terminal) domain"/>
    <property type="match status" value="1"/>
</dbReference>
<reference evidence="8 9" key="1">
    <citation type="journal article" date="2015" name="Genome Announc.">
        <title>Expanding the biotechnology potential of lactobacilli through comparative genomics of 213 strains and associated genera.</title>
        <authorList>
            <person name="Sun Z."/>
            <person name="Harris H.M."/>
            <person name="McCann A."/>
            <person name="Guo C."/>
            <person name="Argimon S."/>
            <person name="Zhang W."/>
            <person name="Yang X."/>
            <person name="Jeffery I.B."/>
            <person name="Cooney J.C."/>
            <person name="Kagawa T.F."/>
            <person name="Liu W."/>
            <person name="Song Y."/>
            <person name="Salvetti E."/>
            <person name="Wrobel A."/>
            <person name="Rasinkangas P."/>
            <person name="Parkhill J."/>
            <person name="Rea M.C."/>
            <person name="O'Sullivan O."/>
            <person name="Ritari J."/>
            <person name="Douillard F.P."/>
            <person name="Paul Ross R."/>
            <person name="Yang R."/>
            <person name="Briner A.E."/>
            <person name="Felis G.E."/>
            <person name="de Vos W.M."/>
            <person name="Barrangou R."/>
            <person name="Klaenhammer T.R."/>
            <person name="Caufield P.W."/>
            <person name="Cui Y."/>
            <person name="Zhang H."/>
            <person name="O'Toole P.W."/>
        </authorList>
    </citation>
    <scope>NUCLEOTIDE SEQUENCE [LARGE SCALE GENOMIC DNA]</scope>
    <source>
        <strain evidence="8 9">DSM 24301</strain>
    </source>
</reference>
<evidence type="ECO:0000256" key="2">
    <source>
        <dbReference type="ARBA" id="ARBA00022630"/>
    </source>
</evidence>
<evidence type="ECO:0000259" key="6">
    <source>
        <dbReference type="Pfam" id="PF02852"/>
    </source>
</evidence>
<organism evidence="8 9">
    <name type="scientific">Lacticaseibacillus saniviri JCM 17471 = DSM 24301</name>
    <dbReference type="NCBI Taxonomy" id="1293598"/>
    <lineage>
        <taxon>Bacteria</taxon>
        <taxon>Bacillati</taxon>
        <taxon>Bacillota</taxon>
        <taxon>Bacilli</taxon>
        <taxon>Lactobacillales</taxon>
        <taxon>Lactobacillaceae</taxon>
        <taxon>Lacticaseibacillus</taxon>
    </lineage>
</organism>
<dbReference type="InterPro" id="IPR036188">
    <property type="entry name" value="FAD/NAD-bd_sf"/>
</dbReference>
<dbReference type="PANTHER" id="PTHR43014:SF5">
    <property type="entry name" value="GLUTATHIONE REDUCTASE (NADPH)"/>
    <property type="match status" value="1"/>
</dbReference>
<evidence type="ECO:0000313" key="9">
    <source>
        <dbReference type="Proteomes" id="UP000050969"/>
    </source>
</evidence>
<accession>A0A0R2N339</accession>
<dbReference type="Pfam" id="PF07992">
    <property type="entry name" value="Pyr_redox_2"/>
    <property type="match status" value="1"/>
</dbReference>
<feature type="binding site" evidence="4">
    <location>
        <position position="48"/>
    </location>
    <ligand>
        <name>FAD</name>
        <dbReference type="ChEBI" id="CHEBI:57692"/>
    </ligand>
</feature>